<feature type="region of interest" description="Disordered" evidence="1">
    <location>
        <begin position="253"/>
        <end position="283"/>
    </location>
</feature>
<sequence length="470" mass="52734">MATQQKVICALLVISIMMNAIVCHAINDTEEKSESEVSEGRTFGHHFLKRMSFALVPGAFVVGVITTLLAALTVVSLKGLGVGVILLILAIGQMLSRALPHVHAATAYTAPAPVPVVYSHSHTQQPVWLEKECILVLLLALTDGHQHSFSDERVNNLQINNNSTSDNQPDILSANDTTLNEQNTKEGRSIAGTTLNERHAKPLRSVFMNIYNNYKSTYLGNKTLTEYKQTLRRALKRNLSQQEKLAHFANETNESMTTEFLRLNTEPEEEEEEEEERDEHTEKLVTDEGLATTTVKPERIKESKMKYEKKQRKKAHLNTLHYNMGPGFNLSLDMENSIVRVKLDGNSLNEIMVGRWLVDNSEEGRGKKYNMVTKILPLFILPFLIQSSVMPFLITKLKLLLVKSMLIGKLAIFLVVISAFRANANKAMQTYEVPPNFWAGEPSRKYELTGAASHPAYSGYRVDGKPAWIN</sequence>
<evidence type="ECO:0000256" key="1">
    <source>
        <dbReference type="SAM" id="MobiDB-lite"/>
    </source>
</evidence>
<dbReference type="EMBL" id="CCAG010018818">
    <property type="status" value="NOT_ANNOTATED_CDS"/>
    <property type="molecule type" value="Genomic_DNA"/>
</dbReference>
<evidence type="ECO:0000256" key="2">
    <source>
        <dbReference type="SAM" id="Phobius"/>
    </source>
</evidence>
<keyword evidence="2" id="KW-0472">Membrane</keyword>
<evidence type="ECO:0000256" key="3">
    <source>
        <dbReference type="SAM" id="SignalP"/>
    </source>
</evidence>
<dbReference type="PhylomeDB" id="A0A1B0G7K7"/>
<evidence type="ECO:0000313" key="5">
    <source>
        <dbReference type="Proteomes" id="UP000092444"/>
    </source>
</evidence>
<reference evidence="4" key="1">
    <citation type="submission" date="2020-05" db="UniProtKB">
        <authorList>
            <consortium name="EnsemblMetazoa"/>
        </authorList>
    </citation>
    <scope>IDENTIFICATION</scope>
    <source>
        <strain evidence="4">Yale</strain>
    </source>
</reference>
<accession>A0A1B0G7K7</accession>
<feature type="signal peptide" evidence="3">
    <location>
        <begin position="1"/>
        <end position="25"/>
    </location>
</feature>
<keyword evidence="2" id="KW-1133">Transmembrane helix</keyword>
<organism evidence="4 5">
    <name type="scientific">Glossina morsitans morsitans</name>
    <name type="common">Savannah tsetse fly</name>
    <dbReference type="NCBI Taxonomy" id="37546"/>
    <lineage>
        <taxon>Eukaryota</taxon>
        <taxon>Metazoa</taxon>
        <taxon>Ecdysozoa</taxon>
        <taxon>Arthropoda</taxon>
        <taxon>Hexapoda</taxon>
        <taxon>Insecta</taxon>
        <taxon>Pterygota</taxon>
        <taxon>Neoptera</taxon>
        <taxon>Endopterygota</taxon>
        <taxon>Diptera</taxon>
        <taxon>Brachycera</taxon>
        <taxon>Muscomorpha</taxon>
        <taxon>Hippoboscoidea</taxon>
        <taxon>Glossinidae</taxon>
        <taxon>Glossina</taxon>
    </lineage>
</organism>
<feature type="transmembrane region" description="Helical" evidence="2">
    <location>
        <begin position="400"/>
        <end position="420"/>
    </location>
</feature>
<dbReference type="AlphaFoldDB" id="A0A1B0G7K7"/>
<dbReference type="VEuPathDB" id="VectorBase:GMOY009299"/>
<feature type="chain" id="PRO_5008407966" evidence="3">
    <location>
        <begin position="26"/>
        <end position="470"/>
    </location>
</feature>
<protein>
    <submittedName>
        <fullName evidence="4">Uncharacterized protein</fullName>
    </submittedName>
</protein>
<dbReference type="EnsemblMetazoa" id="GMOY009299-RA">
    <property type="protein sequence ID" value="GMOY009299-PA"/>
    <property type="gene ID" value="GMOY009299"/>
</dbReference>
<feature type="transmembrane region" description="Helical" evidence="2">
    <location>
        <begin position="375"/>
        <end position="394"/>
    </location>
</feature>
<keyword evidence="2" id="KW-0812">Transmembrane</keyword>
<feature type="compositionally biased region" description="Acidic residues" evidence="1">
    <location>
        <begin position="266"/>
        <end position="277"/>
    </location>
</feature>
<keyword evidence="5" id="KW-1185">Reference proteome</keyword>
<dbReference type="PANTHER" id="PTHR21879">
    <property type="entry name" value="FI03362P-RELATED-RELATED"/>
    <property type="match status" value="1"/>
</dbReference>
<evidence type="ECO:0000313" key="4">
    <source>
        <dbReference type="EnsemblMetazoa" id="GMOY009299-PA"/>
    </source>
</evidence>
<keyword evidence="3" id="KW-0732">Signal</keyword>
<dbReference type="PANTHER" id="PTHR21879:SF6">
    <property type="entry name" value="OSIRIS 19, ISOFORM A"/>
    <property type="match status" value="1"/>
</dbReference>
<dbReference type="InterPro" id="IPR012464">
    <property type="entry name" value="DUF1676"/>
</dbReference>
<name>A0A1B0G7K7_GLOMM</name>
<dbReference type="Proteomes" id="UP000092444">
    <property type="component" value="Unassembled WGS sequence"/>
</dbReference>
<feature type="transmembrane region" description="Helical" evidence="2">
    <location>
        <begin position="58"/>
        <end position="91"/>
    </location>
</feature>
<dbReference type="GO" id="GO:0016020">
    <property type="term" value="C:membrane"/>
    <property type="evidence" value="ECO:0007669"/>
    <property type="project" value="TreeGrafter"/>
</dbReference>
<proteinExistence type="predicted"/>